<evidence type="ECO:0000256" key="1">
    <source>
        <dbReference type="SAM" id="MobiDB-lite"/>
    </source>
</evidence>
<proteinExistence type="predicted"/>
<protein>
    <submittedName>
        <fullName evidence="3">Uncharacterized protein</fullName>
    </submittedName>
</protein>
<dbReference type="EMBL" id="SMRP01000035">
    <property type="protein sequence ID" value="TDG18128.1"/>
    <property type="molecule type" value="Genomic_DNA"/>
</dbReference>
<evidence type="ECO:0000256" key="2">
    <source>
        <dbReference type="SAM" id="SignalP"/>
    </source>
</evidence>
<dbReference type="RefSeq" id="WP_133199525.1">
    <property type="nucleotide sequence ID" value="NZ_JBHUCW010000027.1"/>
</dbReference>
<gene>
    <name evidence="3" type="ORF">EYW47_35770</name>
</gene>
<dbReference type="PROSITE" id="PS51257">
    <property type="entry name" value="PROKAR_LIPOPROTEIN"/>
    <property type="match status" value="1"/>
</dbReference>
<keyword evidence="2" id="KW-0732">Signal</keyword>
<dbReference type="AlphaFoldDB" id="A0A4R5LZK9"/>
<accession>A0A4R5LZK9</accession>
<reference evidence="3 4" key="1">
    <citation type="submission" date="2019-03" db="EMBL/GenBank/DDBJ databases">
        <title>Paraburkholderia sp. 4M-K11, isolated from subtropical forest soil.</title>
        <authorList>
            <person name="Gao Z.-H."/>
            <person name="Qiu L.-H."/>
        </authorList>
    </citation>
    <scope>NUCLEOTIDE SEQUENCE [LARGE SCALE GENOMIC DNA]</scope>
    <source>
        <strain evidence="3 4">4M-K11</strain>
    </source>
</reference>
<feature type="compositionally biased region" description="Low complexity" evidence="1">
    <location>
        <begin position="50"/>
        <end position="61"/>
    </location>
</feature>
<name>A0A4R5LZK9_9BURK</name>
<sequence length="299" mass="30339">MNIKRADPRFFCLRRAVALAICSSSIGLLAGCGGGGSDSTTGSTGGAAGGTPSNGTGPSSGVAAGQSFATNETGEINATLTASQPRYVNSSPLTVSASTQVWAFSWAQYAADFWIFDANNAQIFQSGGAATGYRMAPSGQSGMNFVTIPAGTWYVGIGADQVTSTSYSNPVYAELDAVSLPGASLTGNTPMDTGVLNPGGWKTQPFTVSAGTRGYIETEGPGGTFAVMSTSQASSFTSTFANGFTQGQIPYTYACGNGSGAANLEIECEMQLPAGNYVLVYINTSSSPSGGAANVAFYK</sequence>
<evidence type="ECO:0000313" key="3">
    <source>
        <dbReference type="EMBL" id="TDG18128.1"/>
    </source>
</evidence>
<keyword evidence="4" id="KW-1185">Reference proteome</keyword>
<feature type="chain" id="PRO_5020315663" evidence="2">
    <location>
        <begin position="31"/>
        <end position="299"/>
    </location>
</feature>
<organism evidence="3 4">
    <name type="scientific">Paraburkholderia silviterrae</name>
    <dbReference type="NCBI Taxonomy" id="2528715"/>
    <lineage>
        <taxon>Bacteria</taxon>
        <taxon>Pseudomonadati</taxon>
        <taxon>Pseudomonadota</taxon>
        <taxon>Betaproteobacteria</taxon>
        <taxon>Burkholderiales</taxon>
        <taxon>Burkholderiaceae</taxon>
        <taxon>Paraburkholderia</taxon>
    </lineage>
</organism>
<dbReference type="Proteomes" id="UP000295722">
    <property type="component" value="Unassembled WGS sequence"/>
</dbReference>
<feature type="compositionally biased region" description="Gly residues" evidence="1">
    <location>
        <begin position="39"/>
        <end position="49"/>
    </location>
</feature>
<feature type="signal peptide" evidence="2">
    <location>
        <begin position="1"/>
        <end position="30"/>
    </location>
</feature>
<feature type="region of interest" description="Disordered" evidence="1">
    <location>
        <begin position="39"/>
        <end position="65"/>
    </location>
</feature>
<comment type="caution">
    <text evidence="3">The sequence shown here is derived from an EMBL/GenBank/DDBJ whole genome shotgun (WGS) entry which is preliminary data.</text>
</comment>
<evidence type="ECO:0000313" key="4">
    <source>
        <dbReference type="Proteomes" id="UP000295722"/>
    </source>
</evidence>